<dbReference type="AlphaFoldDB" id="A0A2H0B5H0"/>
<reference evidence="7 8" key="1">
    <citation type="submission" date="2017-09" db="EMBL/GenBank/DDBJ databases">
        <title>Depth-based differentiation of microbial function through sediment-hosted aquifers and enrichment of novel symbionts in the deep terrestrial subsurface.</title>
        <authorList>
            <person name="Probst A.J."/>
            <person name="Ladd B."/>
            <person name="Jarett J.K."/>
            <person name="Geller-Mcgrath D.E."/>
            <person name="Sieber C.M."/>
            <person name="Emerson J.B."/>
            <person name="Anantharaman K."/>
            <person name="Thomas B.C."/>
            <person name="Malmstrom R."/>
            <person name="Stieglmeier M."/>
            <person name="Klingl A."/>
            <person name="Woyke T."/>
            <person name="Ryan C.M."/>
            <person name="Banfield J.F."/>
        </authorList>
    </citation>
    <scope>NUCLEOTIDE SEQUENCE [LARGE SCALE GENOMIC DNA]</scope>
    <source>
        <strain evidence="7">CG23_combo_of_CG06-09_8_20_14_all_34_8</strain>
    </source>
</reference>
<dbReference type="PANTHER" id="PTHR47683:SF2">
    <property type="entry name" value="RNA-BINDING S4 DOMAIN-CONTAINING PROTEIN"/>
    <property type="match status" value="1"/>
</dbReference>
<dbReference type="EMBL" id="PCSR01000091">
    <property type="protein sequence ID" value="PIP52909.1"/>
    <property type="molecule type" value="Genomic_DNA"/>
</dbReference>
<dbReference type="Gene3D" id="3.30.70.1560">
    <property type="entry name" value="Alpha-L RNA-binding motif"/>
    <property type="match status" value="1"/>
</dbReference>
<dbReference type="InterPro" id="IPR002942">
    <property type="entry name" value="S4_RNA-bd"/>
</dbReference>
<keyword evidence="2 4" id="KW-0694">RNA-binding</keyword>
<name>A0A2H0B5H0_9BACT</name>
<dbReference type="FunFam" id="3.30.70.1560:FF:000001">
    <property type="entry name" value="Pseudouridine synthase"/>
    <property type="match status" value="1"/>
</dbReference>
<protein>
    <recommendedName>
        <fullName evidence="5">Pseudouridine synthase</fullName>
        <ecNumber evidence="5">5.4.99.-</ecNumber>
    </recommendedName>
</protein>
<proteinExistence type="inferred from homology"/>
<dbReference type="Pfam" id="PF00849">
    <property type="entry name" value="PseudoU_synth_2"/>
    <property type="match status" value="1"/>
</dbReference>
<dbReference type="Gene3D" id="3.30.70.580">
    <property type="entry name" value="Pseudouridine synthase I, catalytic domain, N-terminal subdomain"/>
    <property type="match status" value="1"/>
</dbReference>
<dbReference type="InterPro" id="IPR020094">
    <property type="entry name" value="TruA/RsuA/RluB/E/F_N"/>
</dbReference>
<dbReference type="Pfam" id="PF01479">
    <property type="entry name" value="S4"/>
    <property type="match status" value="1"/>
</dbReference>
<dbReference type="Gene3D" id="3.10.290.10">
    <property type="entry name" value="RNA-binding S4 domain"/>
    <property type="match status" value="1"/>
</dbReference>
<dbReference type="NCBIfam" id="TIGR00093">
    <property type="entry name" value="pseudouridine synthase"/>
    <property type="match status" value="1"/>
</dbReference>
<accession>A0A2H0B5H0</accession>
<evidence type="ECO:0000259" key="6">
    <source>
        <dbReference type="SMART" id="SM00363"/>
    </source>
</evidence>
<dbReference type="GO" id="GO:0120159">
    <property type="term" value="F:rRNA pseudouridine synthase activity"/>
    <property type="evidence" value="ECO:0007669"/>
    <property type="project" value="UniProtKB-ARBA"/>
</dbReference>
<feature type="non-terminal residue" evidence="7">
    <location>
        <position position="238"/>
    </location>
</feature>
<dbReference type="CDD" id="cd02870">
    <property type="entry name" value="PseudoU_synth_RsuA_like"/>
    <property type="match status" value="1"/>
</dbReference>
<dbReference type="GO" id="GO:0005829">
    <property type="term" value="C:cytosol"/>
    <property type="evidence" value="ECO:0007669"/>
    <property type="project" value="UniProtKB-ARBA"/>
</dbReference>
<dbReference type="SMART" id="SM00363">
    <property type="entry name" value="S4"/>
    <property type="match status" value="1"/>
</dbReference>
<dbReference type="InterPro" id="IPR050343">
    <property type="entry name" value="RsuA_PseudoU_synthase"/>
</dbReference>
<dbReference type="InterPro" id="IPR036986">
    <property type="entry name" value="S4_RNA-bd_sf"/>
</dbReference>
<sequence>MIQNKIQTNKIRLNKYLAHLGVASRRAVDELITLGKISLNGKVVTQLGTKVIPDKDEIVVGNRKIKNALEKLVYIILNKPKGVVSTSKDTFGNTTVLDLVKSSARLYPVGRLDQDSHGLILLTNDGDLTLKLTHPRFHIYKIYLVTILGFVPDSKVSLLRNGVLLDDGKTAPAKVTIVRQGPRQTVLEITLWEGRKRQIRRMCAELHLHLTDLQRIAIGPLTLGDLKIGKWRNLLDSE</sequence>
<dbReference type="GO" id="GO:0003723">
    <property type="term" value="F:RNA binding"/>
    <property type="evidence" value="ECO:0007669"/>
    <property type="project" value="UniProtKB-KW"/>
</dbReference>
<dbReference type="PANTHER" id="PTHR47683">
    <property type="entry name" value="PSEUDOURIDINE SYNTHASE FAMILY PROTEIN-RELATED"/>
    <property type="match status" value="1"/>
</dbReference>
<gene>
    <name evidence="7" type="ORF">COX08_03875</name>
</gene>
<organism evidence="7 8">
    <name type="scientific">Candidatus Beckwithbacteria bacterium CG23_combo_of_CG06-09_8_20_14_all_34_8</name>
    <dbReference type="NCBI Taxonomy" id="1974497"/>
    <lineage>
        <taxon>Bacteria</taxon>
        <taxon>Candidatus Beckwithiibacteriota</taxon>
    </lineage>
</organism>
<dbReference type="CDD" id="cd00165">
    <property type="entry name" value="S4"/>
    <property type="match status" value="1"/>
</dbReference>
<evidence type="ECO:0000256" key="1">
    <source>
        <dbReference type="ARBA" id="ARBA00008348"/>
    </source>
</evidence>
<evidence type="ECO:0000256" key="4">
    <source>
        <dbReference type="PROSITE-ProRule" id="PRU00182"/>
    </source>
</evidence>
<keyword evidence="3 5" id="KW-0413">Isomerase</keyword>
<dbReference type="Proteomes" id="UP000229459">
    <property type="component" value="Unassembled WGS sequence"/>
</dbReference>
<comment type="similarity">
    <text evidence="1 5">Belongs to the pseudouridine synthase RsuA family.</text>
</comment>
<dbReference type="InterPro" id="IPR006145">
    <property type="entry name" value="PsdUridine_synth_RsuA/RluA"/>
</dbReference>
<dbReference type="InterPro" id="IPR000748">
    <property type="entry name" value="PsdUridine_synth_RsuA/RluB/E/F"/>
</dbReference>
<dbReference type="InterPro" id="IPR020103">
    <property type="entry name" value="PsdUridine_synth_cat_dom_sf"/>
</dbReference>
<comment type="caution">
    <text evidence="7">The sequence shown here is derived from an EMBL/GenBank/DDBJ whole genome shotgun (WGS) entry which is preliminary data.</text>
</comment>
<dbReference type="InterPro" id="IPR042092">
    <property type="entry name" value="PsdUridine_s_RsuA/RluB/E/F_cat"/>
</dbReference>
<feature type="domain" description="RNA-binding S4" evidence="6">
    <location>
        <begin position="11"/>
        <end position="69"/>
    </location>
</feature>
<dbReference type="SUPFAM" id="SSF55174">
    <property type="entry name" value="Alpha-L RNA-binding motif"/>
    <property type="match status" value="1"/>
</dbReference>
<dbReference type="PROSITE" id="PS01149">
    <property type="entry name" value="PSI_RSU"/>
    <property type="match status" value="1"/>
</dbReference>
<evidence type="ECO:0000256" key="3">
    <source>
        <dbReference type="ARBA" id="ARBA00023235"/>
    </source>
</evidence>
<evidence type="ECO:0000256" key="2">
    <source>
        <dbReference type="ARBA" id="ARBA00022884"/>
    </source>
</evidence>
<evidence type="ECO:0000313" key="7">
    <source>
        <dbReference type="EMBL" id="PIP52909.1"/>
    </source>
</evidence>
<evidence type="ECO:0000313" key="8">
    <source>
        <dbReference type="Proteomes" id="UP000229459"/>
    </source>
</evidence>
<evidence type="ECO:0000256" key="5">
    <source>
        <dbReference type="RuleBase" id="RU003887"/>
    </source>
</evidence>
<dbReference type="SUPFAM" id="SSF55120">
    <property type="entry name" value="Pseudouridine synthase"/>
    <property type="match status" value="1"/>
</dbReference>
<dbReference type="PROSITE" id="PS50889">
    <property type="entry name" value="S4"/>
    <property type="match status" value="1"/>
</dbReference>
<dbReference type="InterPro" id="IPR018496">
    <property type="entry name" value="PsdUridine_synth_RsuA/RluB_CS"/>
</dbReference>
<dbReference type="EC" id="5.4.99.-" evidence="5"/>
<dbReference type="GO" id="GO:0000455">
    <property type="term" value="P:enzyme-directed rRNA pseudouridine synthesis"/>
    <property type="evidence" value="ECO:0007669"/>
    <property type="project" value="UniProtKB-ARBA"/>
</dbReference>
<dbReference type="FunFam" id="3.10.290.10:FF:000003">
    <property type="entry name" value="Pseudouridine synthase"/>
    <property type="match status" value="1"/>
</dbReference>